<dbReference type="OrthoDB" id="9770517at2"/>
<feature type="coiled-coil region" evidence="3">
    <location>
        <begin position="418"/>
        <end position="445"/>
    </location>
</feature>
<accession>A0A4Y6Q152</accession>
<evidence type="ECO:0000256" key="2">
    <source>
        <dbReference type="RuleBase" id="RU362097"/>
    </source>
</evidence>
<dbReference type="Gene3D" id="2.20.200.10">
    <property type="entry name" value="Outer membrane efflux proteins (OEP)"/>
    <property type="match status" value="1"/>
</dbReference>
<dbReference type="AlphaFoldDB" id="A0A4Y6Q152"/>
<gene>
    <name evidence="4" type="ORF">FIV42_26745</name>
</gene>
<dbReference type="PROSITE" id="PS51257">
    <property type="entry name" value="PROKAR_LIPOPROTEIN"/>
    <property type="match status" value="1"/>
</dbReference>
<dbReference type="SUPFAM" id="SSF56954">
    <property type="entry name" value="Outer membrane efflux proteins (OEP)"/>
    <property type="match status" value="1"/>
</dbReference>
<proteinExistence type="inferred from homology"/>
<dbReference type="InterPro" id="IPR003423">
    <property type="entry name" value="OMP_efflux"/>
</dbReference>
<dbReference type="Gene3D" id="1.20.1600.10">
    <property type="entry name" value="Outer membrane efflux proteins (OEP)"/>
    <property type="match status" value="1"/>
</dbReference>
<evidence type="ECO:0000256" key="3">
    <source>
        <dbReference type="SAM" id="Coils"/>
    </source>
</evidence>
<dbReference type="NCBIfam" id="TIGR01845">
    <property type="entry name" value="outer_NodT"/>
    <property type="match status" value="1"/>
</dbReference>
<evidence type="ECO:0000313" key="5">
    <source>
        <dbReference type="Proteomes" id="UP000315995"/>
    </source>
</evidence>
<reference evidence="4 5" key="1">
    <citation type="submission" date="2019-06" db="EMBL/GenBank/DDBJ databases">
        <title>Persicimonas caeni gen. nov., sp. nov., a predatory bacterium isolated from solar saltern.</title>
        <authorList>
            <person name="Wang S."/>
        </authorList>
    </citation>
    <scope>NUCLEOTIDE SEQUENCE [LARGE SCALE GENOMIC DNA]</scope>
    <source>
        <strain evidence="4 5">YN101</strain>
    </source>
</reference>
<dbReference type="GO" id="GO:0005886">
    <property type="term" value="C:plasma membrane"/>
    <property type="evidence" value="ECO:0007669"/>
    <property type="project" value="UniProtKB-SubCell"/>
</dbReference>
<dbReference type="Pfam" id="PF02321">
    <property type="entry name" value="OEP"/>
    <property type="match status" value="2"/>
</dbReference>
<name>A0A4Y6Q152_PERCE</name>
<keyword evidence="2" id="KW-0449">Lipoprotein</keyword>
<protein>
    <submittedName>
        <fullName evidence="4">Efflux transporter outer membrane subunit</fullName>
    </submittedName>
</protein>
<evidence type="ECO:0000313" key="4">
    <source>
        <dbReference type="EMBL" id="QDG54210.1"/>
    </source>
</evidence>
<dbReference type="PANTHER" id="PTHR30203:SF32">
    <property type="entry name" value="CATION EFFLUX SYSTEM PROTEIN CUSC"/>
    <property type="match status" value="1"/>
</dbReference>
<keyword evidence="5" id="KW-1185">Reference proteome</keyword>
<keyword evidence="2" id="KW-1134">Transmembrane beta strand</keyword>
<accession>A0A5B8YCY8</accession>
<keyword evidence="2" id="KW-0564">Palmitate</keyword>
<evidence type="ECO:0000256" key="1">
    <source>
        <dbReference type="ARBA" id="ARBA00007613"/>
    </source>
</evidence>
<keyword evidence="3" id="KW-0175">Coiled coil</keyword>
<dbReference type="InterPro" id="IPR010131">
    <property type="entry name" value="MdtP/NodT-like"/>
</dbReference>
<sequence length="508" mass="56139">MDVANRHAPPPSRGWRAGRWTSIALIAVALVASSCQSTKYAEKTDEVVEVPESYSQTPVEGEPLEQWCTDFGSSELEGLVDASFEENLDLRMAFTRIKQARAIAQQQQAPLWPWLSADAGATYQRTNIGAQFGADLPTGQPGQPAPEPDFFSLEDGFASYRASMAASYELDLWGKNRSRWEAAALDAEATRAQAEALAITLTSQLAENWLAMVYQRERIDLLEEQIETSAKFYELTLLRLSQGTATALDVTQQKQNLESLRGQLALAKASEAVARNQIAVLVGKPPQADLGLTAAELPELAPIPDPGVPADLLERRPDLRAAKLRLMAADERLEAAVAERLPSLQLSLSLSLQATEIAELFEQLLYSASAGLSQPIFQGGRINAQIDQAEGVAEEALLNYAQTLLTALRETQDALIRENRQQEFVESLQKQLESAERALDLARDRYRLGVLDYLRVLDTIQALQRTQQTLLDARRQQLSTRVQLCRALGGTWTRQLEAPEGVENESRR</sequence>
<keyword evidence="2" id="KW-0812">Transmembrane</keyword>
<dbReference type="GO" id="GO:0015562">
    <property type="term" value="F:efflux transmembrane transporter activity"/>
    <property type="evidence" value="ECO:0007669"/>
    <property type="project" value="InterPro"/>
</dbReference>
<organism evidence="4 5">
    <name type="scientific">Persicimonas caeni</name>
    <dbReference type="NCBI Taxonomy" id="2292766"/>
    <lineage>
        <taxon>Bacteria</taxon>
        <taxon>Deltaproteobacteria</taxon>
        <taxon>Bradymonadales</taxon>
        <taxon>Bradymonadaceae</taxon>
        <taxon>Persicimonas</taxon>
    </lineage>
</organism>
<dbReference type="EMBL" id="CP041186">
    <property type="protein sequence ID" value="QDG54210.1"/>
    <property type="molecule type" value="Genomic_DNA"/>
</dbReference>
<dbReference type="PANTHER" id="PTHR30203">
    <property type="entry name" value="OUTER MEMBRANE CATION EFFLUX PROTEIN"/>
    <property type="match status" value="1"/>
</dbReference>
<dbReference type="Proteomes" id="UP000315995">
    <property type="component" value="Chromosome"/>
</dbReference>
<comment type="similarity">
    <text evidence="1 2">Belongs to the outer membrane factor (OMF) (TC 1.B.17) family.</text>
</comment>
<comment type="subcellular location">
    <subcellularLocation>
        <location evidence="2">Cell membrane</location>
        <topology evidence="2">Lipid-anchor</topology>
    </subcellularLocation>
</comment>
<keyword evidence="2" id="KW-0472">Membrane</keyword>